<protein>
    <submittedName>
        <fullName evidence="1">Uncharacterized protein</fullName>
    </submittedName>
</protein>
<dbReference type="VEuPathDB" id="VectorBase:GPAI020195"/>
<evidence type="ECO:0000313" key="2">
    <source>
        <dbReference type="Proteomes" id="UP000092445"/>
    </source>
</evidence>
<proteinExistence type="predicted"/>
<dbReference type="EnsemblMetazoa" id="GPAI020195-RA">
    <property type="protein sequence ID" value="GPAI020195-PA"/>
    <property type="gene ID" value="GPAI020195"/>
</dbReference>
<dbReference type="Proteomes" id="UP000092445">
    <property type="component" value="Unassembled WGS sequence"/>
</dbReference>
<evidence type="ECO:0000313" key="1">
    <source>
        <dbReference type="EnsemblMetazoa" id="GPAI020195-PA"/>
    </source>
</evidence>
<accession>A0A1A9ZNL0</accession>
<organism evidence="1 2">
    <name type="scientific">Glossina pallidipes</name>
    <name type="common">Tsetse fly</name>
    <dbReference type="NCBI Taxonomy" id="7398"/>
    <lineage>
        <taxon>Eukaryota</taxon>
        <taxon>Metazoa</taxon>
        <taxon>Ecdysozoa</taxon>
        <taxon>Arthropoda</taxon>
        <taxon>Hexapoda</taxon>
        <taxon>Insecta</taxon>
        <taxon>Pterygota</taxon>
        <taxon>Neoptera</taxon>
        <taxon>Endopterygota</taxon>
        <taxon>Diptera</taxon>
        <taxon>Brachycera</taxon>
        <taxon>Muscomorpha</taxon>
        <taxon>Hippoboscoidea</taxon>
        <taxon>Glossinidae</taxon>
        <taxon>Glossina</taxon>
    </lineage>
</organism>
<sequence length="104" mass="11758">MDIWSLRATAQLIFDGKIFKNQDISPKDSLTFCGPQEKGAEGVFLPQVFAFLIIRPTIEKKKIKLNNCSAGISRCSGHFEYTIATRGIEITYHISLHSRNLRQS</sequence>
<name>A0A1A9ZNL0_GLOPL</name>
<reference evidence="2" key="1">
    <citation type="submission" date="2014-03" db="EMBL/GenBank/DDBJ databases">
        <authorList>
            <person name="Aksoy S."/>
            <person name="Warren W."/>
            <person name="Wilson R.K."/>
        </authorList>
    </citation>
    <scope>NUCLEOTIDE SEQUENCE [LARGE SCALE GENOMIC DNA]</scope>
    <source>
        <strain evidence="2">IAEA</strain>
    </source>
</reference>
<reference evidence="1" key="2">
    <citation type="submission" date="2020-05" db="UniProtKB">
        <authorList>
            <consortium name="EnsemblMetazoa"/>
        </authorList>
    </citation>
    <scope>IDENTIFICATION</scope>
    <source>
        <strain evidence="1">IAEA</strain>
    </source>
</reference>
<dbReference type="AlphaFoldDB" id="A0A1A9ZNL0"/>
<keyword evidence="2" id="KW-1185">Reference proteome</keyword>